<dbReference type="InterPro" id="IPR004378">
    <property type="entry name" value="F420H2_quin_Rdtase"/>
</dbReference>
<dbReference type="Pfam" id="PF04075">
    <property type="entry name" value="F420H2_quin_red"/>
    <property type="match status" value="1"/>
</dbReference>
<reference evidence="2 3" key="1">
    <citation type="submission" date="2017-05" db="EMBL/GenBank/DDBJ databases">
        <authorList>
            <person name="Varghese N."/>
            <person name="Submissions S."/>
        </authorList>
    </citation>
    <scope>NUCLEOTIDE SEQUENCE [LARGE SCALE GENOMIC DNA]</scope>
    <source>
        <strain evidence="2 3">DSM 46834</strain>
    </source>
</reference>
<dbReference type="PANTHER" id="PTHR38342:SF1">
    <property type="entry name" value="SLR5037 PROTEIN"/>
    <property type="match status" value="1"/>
</dbReference>
<proteinExistence type="predicted"/>
<dbReference type="Proteomes" id="UP000317484">
    <property type="component" value="Unassembled WGS sequence"/>
</dbReference>
<accession>A0A521ED68</accession>
<dbReference type="Gene3D" id="2.30.110.10">
    <property type="entry name" value="Electron Transport, Fmn-binding Protein, Chain A"/>
    <property type="match status" value="1"/>
</dbReference>
<organism evidence="2 3">
    <name type="scientific">Geodermatophilus aquaeductus</name>
    <dbReference type="NCBI Taxonomy" id="1564161"/>
    <lineage>
        <taxon>Bacteria</taxon>
        <taxon>Bacillati</taxon>
        <taxon>Actinomycetota</taxon>
        <taxon>Actinomycetes</taxon>
        <taxon>Geodermatophilales</taxon>
        <taxon>Geodermatophilaceae</taxon>
        <taxon>Geodermatophilus</taxon>
    </lineage>
</organism>
<dbReference type="RefSeq" id="WP_142458971.1">
    <property type="nucleotide sequence ID" value="NZ_FXTJ01000004.1"/>
</dbReference>
<dbReference type="InterPro" id="IPR005180">
    <property type="entry name" value="DUF302"/>
</dbReference>
<keyword evidence="3" id="KW-1185">Reference proteome</keyword>
<dbReference type="EMBL" id="FXTJ01000004">
    <property type="protein sequence ID" value="SMO81130.1"/>
    <property type="molecule type" value="Genomic_DNA"/>
</dbReference>
<dbReference type="InterPro" id="IPR012349">
    <property type="entry name" value="Split_barrel_FMN-bd"/>
</dbReference>
<dbReference type="Pfam" id="PF03625">
    <property type="entry name" value="DUF302"/>
    <property type="match status" value="1"/>
</dbReference>
<protein>
    <submittedName>
        <fullName evidence="2">Deazaflavin-dependent oxidoreductase, nitroreductase family</fullName>
    </submittedName>
</protein>
<dbReference type="PANTHER" id="PTHR38342">
    <property type="entry name" value="SLR5037 PROTEIN"/>
    <property type="match status" value="1"/>
</dbReference>
<gene>
    <name evidence="2" type="ORF">SAMN06273567_104398</name>
</gene>
<dbReference type="SUPFAM" id="SSF103247">
    <property type="entry name" value="TT1751-like"/>
    <property type="match status" value="1"/>
</dbReference>
<name>A0A521ED68_9ACTN</name>
<feature type="domain" description="DUF302" evidence="1">
    <location>
        <begin position="206"/>
        <end position="269"/>
    </location>
</feature>
<dbReference type="InterPro" id="IPR035923">
    <property type="entry name" value="TT1751-like_sf"/>
</dbReference>
<dbReference type="GO" id="GO:0016491">
    <property type="term" value="F:oxidoreductase activity"/>
    <property type="evidence" value="ECO:0007669"/>
    <property type="project" value="InterPro"/>
</dbReference>
<sequence length="306" mass="32709">MTDTRSTGGHWRRRLYEGRRPHGTARALNRAQAALAARGIGPSRVVVLEVAGRRTGRTVTLPVVVADLDGERYLVSMLGEDTNWVRNVRAAGGRAALRHRGREEVVLEEVEPAHRAPVLRRYLELAPGARAHLPVDRRAPLVEFERIAASYPVFRIGARRPPDATAAGGDGRSYGMSVEVGLPFEEALTRTRAALAAQGFGVLTEIDVAATLRAKIGVEVPPQVILGACNPPLAHRALQAEPDIGLLLPCNVVVRVDADGVTRISAMDPDVMVTLTRQAALRPVAAEARDRLASALGEVADGTPGG</sequence>
<dbReference type="CDD" id="cd14797">
    <property type="entry name" value="DUF302"/>
    <property type="match status" value="1"/>
</dbReference>
<evidence type="ECO:0000313" key="2">
    <source>
        <dbReference type="EMBL" id="SMO81130.1"/>
    </source>
</evidence>
<evidence type="ECO:0000259" key="1">
    <source>
        <dbReference type="Pfam" id="PF03625"/>
    </source>
</evidence>
<dbReference type="AlphaFoldDB" id="A0A521ED68"/>
<dbReference type="Gene3D" id="3.30.310.70">
    <property type="entry name" value="TT1751-like domain"/>
    <property type="match status" value="1"/>
</dbReference>
<evidence type="ECO:0000313" key="3">
    <source>
        <dbReference type="Proteomes" id="UP000317484"/>
    </source>
</evidence>